<proteinExistence type="predicted"/>
<reference evidence="1" key="1">
    <citation type="submission" date="2019-12" db="EMBL/GenBank/DDBJ databases">
        <title>Genome sequencing and annotation of Brassica cretica.</title>
        <authorList>
            <person name="Studholme D.J."/>
            <person name="Sarris P."/>
        </authorList>
    </citation>
    <scope>NUCLEOTIDE SEQUENCE</scope>
    <source>
        <strain evidence="1">PFS-109/04</strain>
        <tissue evidence="1">Leaf</tissue>
    </source>
</reference>
<evidence type="ECO:0000313" key="2">
    <source>
        <dbReference type="Proteomes" id="UP000712600"/>
    </source>
</evidence>
<name>A0A8S9NP25_BRACR</name>
<dbReference type="AlphaFoldDB" id="A0A8S9NP25"/>
<sequence>MCGHYKKTPPNSDGHQCRRTFVTDYRPISDENQKFEVVGIPSAISDGIPTKHGSSEYTDELPTTFRLTVQSSVEVALGDRKKNVKLEGVEAKADDVSKGAVKLSDDKQDTAVGNDYNKDLKIVSLVPKCIREVEDEDEDDEDDEC</sequence>
<dbReference type="Proteomes" id="UP000712600">
    <property type="component" value="Unassembled WGS sequence"/>
</dbReference>
<comment type="caution">
    <text evidence="1">The sequence shown here is derived from an EMBL/GenBank/DDBJ whole genome shotgun (WGS) entry which is preliminary data.</text>
</comment>
<dbReference type="EMBL" id="QGKX02001521">
    <property type="protein sequence ID" value="KAF3506574.1"/>
    <property type="molecule type" value="Genomic_DNA"/>
</dbReference>
<protein>
    <submittedName>
        <fullName evidence="1">Uncharacterized protein</fullName>
    </submittedName>
</protein>
<gene>
    <name evidence="1" type="ORF">F2Q69_00009121</name>
</gene>
<accession>A0A8S9NP25</accession>
<organism evidence="1 2">
    <name type="scientific">Brassica cretica</name>
    <name type="common">Mustard</name>
    <dbReference type="NCBI Taxonomy" id="69181"/>
    <lineage>
        <taxon>Eukaryota</taxon>
        <taxon>Viridiplantae</taxon>
        <taxon>Streptophyta</taxon>
        <taxon>Embryophyta</taxon>
        <taxon>Tracheophyta</taxon>
        <taxon>Spermatophyta</taxon>
        <taxon>Magnoliopsida</taxon>
        <taxon>eudicotyledons</taxon>
        <taxon>Gunneridae</taxon>
        <taxon>Pentapetalae</taxon>
        <taxon>rosids</taxon>
        <taxon>malvids</taxon>
        <taxon>Brassicales</taxon>
        <taxon>Brassicaceae</taxon>
        <taxon>Brassiceae</taxon>
        <taxon>Brassica</taxon>
    </lineage>
</organism>
<evidence type="ECO:0000313" key="1">
    <source>
        <dbReference type="EMBL" id="KAF3506574.1"/>
    </source>
</evidence>